<keyword evidence="3" id="KW-0067">ATP-binding</keyword>
<evidence type="ECO:0000256" key="1">
    <source>
        <dbReference type="ARBA" id="ARBA00004141"/>
    </source>
</evidence>
<dbReference type="SMART" id="SM00831">
    <property type="entry name" value="Cation_ATPase_N"/>
    <property type="match status" value="1"/>
</dbReference>
<proteinExistence type="predicted"/>
<evidence type="ECO:0000313" key="6">
    <source>
        <dbReference type="EMBL" id="GAG01478.1"/>
    </source>
</evidence>
<dbReference type="SUPFAM" id="SSF81665">
    <property type="entry name" value="Calcium ATPase, transmembrane domain M"/>
    <property type="match status" value="1"/>
</dbReference>
<evidence type="ECO:0000256" key="2">
    <source>
        <dbReference type="ARBA" id="ARBA00022741"/>
    </source>
</evidence>
<dbReference type="GO" id="GO:0016020">
    <property type="term" value="C:membrane"/>
    <property type="evidence" value="ECO:0007669"/>
    <property type="project" value="UniProtKB-SubCell"/>
</dbReference>
<evidence type="ECO:0000259" key="5">
    <source>
        <dbReference type="SMART" id="SM00831"/>
    </source>
</evidence>
<feature type="non-terminal residue" evidence="6">
    <location>
        <position position="1"/>
    </location>
</feature>
<dbReference type="GO" id="GO:0005524">
    <property type="term" value="F:ATP binding"/>
    <property type="evidence" value="ECO:0007669"/>
    <property type="project" value="UniProtKB-KW"/>
</dbReference>
<comment type="caution">
    <text evidence="6">The sequence shown here is derived from an EMBL/GenBank/DDBJ whole genome shotgun (WGS) entry which is preliminary data.</text>
</comment>
<gene>
    <name evidence="6" type="ORF">S01H1_45612</name>
</gene>
<dbReference type="InterPro" id="IPR023298">
    <property type="entry name" value="ATPase_P-typ_TM_dom_sf"/>
</dbReference>
<dbReference type="Gene3D" id="2.70.150.10">
    <property type="entry name" value="Calcium-transporting ATPase, cytoplasmic transduction domain A"/>
    <property type="match status" value="1"/>
</dbReference>
<dbReference type="InterPro" id="IPR059000">
    <property type="entry name" value="ATPase_P-type_domA"/>
</dbReference>
<dbReference type="NCBIfam" id="TIGR01494">
    <property type="entry name" value="ATPase_P-type"/>
    <property type="match status" value="1"/>
</dbReference>
<keyword evidence="4" id="KW-0472">Membrane</keyword>
<dbReference type="InterPro" id="IPR001757">
    <property type="entry name" value="P_typ_ATPase"/>
</dbReference>
<dbReference type="Gene3D" id="1.20.1110.10">
    <property type="entry name" value="Calcium-transporting ATPase, transmembrane domain"/>
    <property type="match status" value="1"/>
</dbReference>
<sequence length="264" mass="29257">LGSNKDQGLSYSAIKSREQEFGKNKLPKEKAFSSGAMFFSQLKNPLLIILIIAGAIVLALRNYLDALIIWAAIFINLFISFFQENKAEKALEKLRKTVRFDAQVLRDGELRVINSENLVPGDIFFLKPGDKIPADARIIENFDLKINEAVLTGEWLPAEKKINALPEKTPLADRDNMVYMGTIVVDGKAKAITTSIGVKTEMGKIASLIKQIKEEKTPLQKKLARLSKIIGISIILVCILIFFEGILTGNSFLEMFTTALAVAV</sequence>
<evidence type="ECO:0000256" key="3">
    <source>
        <dbReference type="ARBA" id="ARBA00022840"/>
    </source>
</evidence>
<dbReference type="Pfam" id="PF00690">
    <property type="entry name" value="Cation_ATPase_N"/>
    <property type="match status" value="1"/>
</dbReference>
<keyword evidence="4" id="KW-1133">Transmembrane helix</keyword>
<reference evidence="6" key="1">
    <citation type="journal article" date="2014" name="Front. Microbiol.">
        <title>High frequency of phylogenetically diverse reductive dehalogenase-homologous genes in deep subseafloor sedimentary metagenomes.</title>
        <authorList>
            <person name="Kawai M."/>
            <person name="Futagami T."/>
            <person name="Toyoda A."/>
            <person name="Takaki Y."/>
            <person name="Nishi S."/>
            <person name="Hori S."/>
            <person name="Arai W."/>
            <person name="Tsubouchi T."/>
            <person name="Morono Y."/>
            <person name="Uchiyama I."/>
            <person name="Ito T."/>
            <person name="Fujiyama A."/>
            <person name="Inagaki F."/>
            <person name="Takami H."/>
        </authorList>
    </citation>
    <scope>NUCLEOTIDE SEQUENCE</scope>
    <source>
        <strain evidence="6">Expedition CK06-06</strain>
    </source>
</reference>
<evidence type="ECO:0000256" key="4">
    <source>
        <dbReference type="SAM" id="Phobius"/>
    </source>
</evidence>
<feature type="non-terminal residue" evidence="6">
    <location>
        <position position="264"/>
    </location>
</feature>
<dbReference type="InterPro" id="IPR008250">
    <property type="entry name" value="ATPase_P-typ_transduc_dom_A_sf"/>
</dbReference>
<name>X0UME8_9ZZZZ</name>
<protein>
    <recommendedName>
        <fullName evidence="5">Cation-transporting P-type ATPase N-terminal domain-containing protein</fullName>
    </recommendedName>
</protein>
<dbReference type="InterPro" id="IPR004014">
    <property type="entry name" value="ATPase_P-typ_cation-transptr_N"/>
</dbReference>
<dbReference type="SUPFAM" id="SSF81653">
    <property type="entry name" value="Calcium ATPase, transduction domain A"/>
    <property type="match status" value="1"/>
</dbReference>
<feature type="transmembrane region" description="Helical" evidence="4">
    <location>
        <begin position="229"/>
        <end position="247"/>
    </location>
</feature>
<dbReference type="PANTHER" id="PTHR42861">
    <property type="entry name" value="CALCIUM-TRANSPORTING ATPASE"/>
    <property type="match status" value="1"/>
</dbReference>
<organism evidence="6">
    <name type="scientific">marine sediment metagenome</name>
    <dbReference type="NCBI Taxonomy" id="412755"/>
    <lineage>
        <taxon>unclassified sequences</taxon>
        <taxon>metagenomes</taxon>
        <taxon>ecological metagenomes</taxon>
    </lineage>
</organism>
<dbReference type="GO" id="GO:0016887">
    <property type="term" value="F:ATP hydrolysis activity"/>
    <property type="evidence" value="ECO:0007669"/>
    <property type="project" value="InterPro"/>
</dbReference>
<keyword evidence="4" id="KW-0812">Transmembrane</keyword>
<dbReference type="Pfam" id="PF00122">
    <property type="entry name" value="E1-E2_ATPase"/>
    <property type="match status" value="1"/>
</dbReference>
<feature type="domain" description="Cation-transporting P-type ATPase N-terminal" evidence="5">
    <location>
        <begin position="1"/>
        <end position="62"/>
    </location>
</feature>
<feature type="transmembrane region" description="Helical" evidence="4">
    <location>
        <begin position="42"/>
        <end position="60"/>
    </location>
</feature>
<accession>X0UME8</accession>
<keyword evidence="2" id="KW-0547">Nucleotide-binding</keyword>
<dbReference type="AlphaFoldDB" id="X0UME8"/>
<feature type="transmembrane region" description="Helical" evidence="4">
    <location>
        <begin position="66"/>
        <end position="83"/>
    </location>
</feature>
<comment type="subcellular location">
    <subcellularLocation>
        <location evidence="1">Membrane</location>
        <topology evidence="1">Multi-pass membrane protein</topology>
    </subcellularLocation>
</comment>
<dbReference type="EMBL" id="BARS01029162">
    <property type="protein sequence ID" value="GAG01478.1"/>
    <property type="molecule type" value="Genomic_DNA"/>
</dbReference>